<gene>
    <name evidence="9" type="ORF">KDK_10510</name>
</gene>
<organism evidence="9 10">
    <name type="scientific">Dictyobacter kobayashii</name>
    <dbReference type="NCBI Taxonomy" id="2014872"/>
    <lineage>
        <taxon>Bacteria</taxon>
        <taxon>Bacillati</taxon>
        <taxon>Chloroflexota</taxon>
        <taxon>Ktedonobacteria</taxon>
        <taxon>Ktedonobacterales</taxon>
        <taxon>Dictyobacteraceae</taxon>
        <taxon>Dictyobacter</taxon>
    </lineage>
</organism>
<dbReference type="InterPro" id="IPR017968">
    <property type="entry name" value="Acylphosphatase_CS"/>
</dbReference>
<feature type="active site" evidence="5">
    <location>
        <position position="48"/>
    </location>
</feature>
<keyword evidence="5 6" id="KW-0378">Hydrolase</keyword>
<dbReference type="PROSITE" id="PS51160">
    <property type="entry name" value="ACYLPHOSPHATASE_3"/>
    <property type="match status" value="1"/>
</dbReference>
<proteinExistence type="inferred from homology"/>
<reference evidence="10" key="1">
    <citation type="submission" date="2018-12" db="EMBL/GenBank/DDBJ databases">
        <title>Tengunoibacter tsumagoiensis gen. nov., sp. nov., Dictyobacter kobayashii sp. nov., D. alpinus sp. nov., and D. joshuensis sp. nov. and description of Dictyobacteraceae fam. nov. within the order Ktedonobacterales isolated from Tengu-no-mugimeshi.</title>
        <authorList>
            <person name="Wang C.M."/>
            <person name="Zheng Y."/>
            <person name="Sakai Y."/>
            <person name="Toyoda A."/>
            <person name="Minakuchi Y."/>
            <person name="Abe K."/>
            <person name="Yokota A."/>
            <person name="Yabe S."/>
        </authorList>
    </citation>
    <scope>NUCLEOTIDE SEQUENCE [LARGE SCALE GENOMIC DNA]</scope>
    <source>
        <strain evidence="10">Uno11</strain>
    </source>
</reference>
<dbReference type="AlphaFoldDB" id="A0A402ADT1"/>
<comment type="caution">
    <text evidence="9">The sequence shown here is derived from an EMBL/GenBank/DDBJ whole genome shotgun (WGS) entry which is preliminary data.</text>
</comment>
<evidence type="ECO:0000256" key="4">
    <source>
        <dbReference type="ARBA" id="ARBA00047645"/>
    </source>
</evidence>
<keyword evidence="10" id="KW-1185">Reference proteome</keyword>
<evidence type="ECO:0000313" key="9">
    <source>
        <dbReference type="EMBL" id="GCE17251.1"/>
    </source>
</evidence>
<dbReference type="InterPro" id="IPR036046">
    <property type="entry name" value="Acylphosphatase-like_dom_sf"/>
</dbReference>
<name>A0A402ADT1_9CHLR</name>
<sequence>MYTYSPYKKDYPQRQVYAMMGGMSQNNPNQKEELYAVVVGLVQGVGFRYFVIEKALPLGLNGYVRNDSNGDVEVVAQGTHSALEQLLALLRRGPSAAQVQDVHVTWREPTEHVSGFHVRW</sequence>
<dbReference type="InterPro" id="IPR020456">
    <property type="entry name" value="Acylphosphatase"/>
</dbReference>
<evidence type="ECO:0000256" key="5">
    <source>
        <dbReference type="PROSITE-ProRule" id="PRU00520"/>
    </source>
</evidence>
<protein>
    <recommendedName>
        <fullName evidence="3 5">Acylphosphatase</fullName>
        <ecNumber evidence="2 5">3.6.1.7</ecNumber>
    </recommendedName>
</protein>
<dbReference type="InterPro" id="IPR001792">
    <property type="entry name" value="Acylphosphatase-like_dom"/>
</dbReference>
<accession>A0A402ADT1</accession>
<dbReference type="PANTHER" id="PTHR47268:SF4">
    <property type="entry name" value="ACYLPHOSPHATASE"/>
    <property type="match status" value="1"/>
</dbReference>
<dbReference type="PROSITE" id="PS00150">
    <property type="entry name" value="ACYLPHOSPHATASE_1"/>
    <property type="match status" value="1"/>
</dbReference>
<dbReference type="GO" id="GO:0003998">
    <property type="term" value="F:acylphosphatase activity"/>
    <property type="evidence" value="ECO:0007669"/>
    <property type="project" value="UniProtKB-EC"/>
</dbReference>
<dbReference type="Proteomes" id="UP000287188">
    <property type="component" value="Unassembled WGS sequence"/>
</dbReference>
<evidence type="ECO:0000256" key="3">
    <source>
        <dbReference type="ARBA" id="ARBA00015991"/>
    </source>
</evidence>
<comment type="similarity">
    <text evidence="1 7">Belongs to the acylphosphatase family.</text>
</comment>
<dbReference type="PROSITE" id="PS00151">
    <property type="entry name" value="ACYLPHOSPHATASE_2"/>
    <property type="match status" value="1"/>
</dbReference>
<evidence type="ECO:0000259" key="8">
    <source>
        <dbReference type="PROSITE" id="PS51160"/>
    </source>
</evidence>
<evidence type="ECO:0000256" key="6">
    <source>
        <dbReference type="RuleBase" id="RU000553"/>
    </source>
</evidence>
<evidence type="ECO:0000256" key="1">
    <source>
        <dbReference type="ARBA" id="ARBA00005614"/>
    </source>
</evidence>
<dbReference type="EC" id="3.6.1.7" evidence="2 5"/>
<dbReference type="Gene3D" id="3.30.70.100">
    <property type="match status" value="1"/>
</dbReference>
<evidence type="ECO:0000313" key="10">
    <source>
        <dbReference type="Proteomes" id="UP000287188"/>
    </source>
</evidence>
<dbReference type="SUPFAM" id="SSF54975">
    <property type="entry name" value="Acylphosphatase/BLUF domain-like"/>
    <property type="match status" value="1"/>
</dbReference>
<feature type="active site" evidence="5">
    <location>
        <position position="66"/>
    </location>
</feature>
<evidence type="ECO:0000256" key="2">
    <source>
        <dbReference type="ARBA" id="ARBA00012150"/>
    </source>
</evidence>
<comment type="catalytic activity">
    <reaction evidence="4 5 6">
        <text>an acyl phosphate + H2O = a carboxylate + phosphate + H(+)</text>
        <dbReference type="Rhea" id="RHEA:14965"/>
        <dbReference type="ChEBI" id="CHEBI:15377"/>
        <dbReference type="ChEBI" id="CHEBI:15378"/>
        <dbReference type="ChEBI" id="CHEBI:29067"/>
        <dbReference type="ChEBI" id="CHEBI:43474"/>
        <dbReference type="ChEBI" id="CHEBI:59918"/>
        <dbReference type="EC" id="3.6.1.7"/>
    </reaction>
</comment>
<evidence type="ECO:0000256" key="7">
    <source>
        <dbReference type="RuleBase" id="RU004168"/>
    </source>
</evidence>
<dbReference type="Pfam" id="PF00708">
    <property type="entry name" value="Acylphosphatase"/>
    <property type="match status" value="1"/>
</dbReference>
<dbReference type="PANTHER" id="PTHR47268">
    <property type="entry name" value="ACYLPHOSPHATASE"/>
    <property type="match status" value="1"/>
</dbReference>
<dbReference type="EMBL" id="BIFS01000001">
    <property type="protein sequence ID" value="GCE17251.1"/>
    <property type="molecule type" value="Genomic_DNA"/>
</dbReference>
<feature type="domain" description="Acylphosphatase-like" evidence="8">
    <location>
        <begin position="33"/>
        <end position="120"/>
    </location>
</feature>